<name>A0ABT8L3B4_9BACT</name>
<feature type="transmembrane region" description="Helical" evidence="11">
    <location>
        <begin position="97"/>
        <end position="121"/>
    </location>
</feature>
<evidence type="ECO:0000256" key="10">
    <source>
        <dbReference type="ARBA" id="ARBA00035585"/>
    </source>
</evidence>
<sequence>MKSFLVIGLGGFIGSVARYYTQILFNKMLPGNMPYGTLTANVLGCFIIGIIFAIGLKQGILATEWKLFVAVGFCGGFTTFSSFSLENFLLLQSGQYMAMITYFLSSVVLGFGATLLGIFLFR</sequence>
<keyword evidence="7 11" id="KW-0472">Membrane</keyword>
<dbReference type="Proteomes" id="UP001172083">
    <property type="component" value="Unassembled WGS sequence"/>
</dbReference>
<feature type="binding site" evidence="11">
    <location>
        <position position="75"/>
    </location>
    <ligand>
        <name>Na(+)</name>
        <dbReference type="ChEBI" id="CHEBI:29101"/>
        <note>structural</note>
    </ligand>
</feature>
<evidence type="ECO:0000256" key="7">
    <source>
        <dbReference type="ARBA" id="ARBA00023136"/>
    </source>
</evidence>
<comment type="caution">
    <text evidence="12">The sequence shown here is derived from an EMBL/GenBank/DDBJ whole genome shotgun (WGS) entry which is preliminary data.</text>
</comment>
<comment type="function">
    <text evidence="11">Fluoride-specific ion channel. Important for reducing fluoride concentration in the cell, thus reducing its toxicity.</text>
</comment>
<evidence type="ECO:0000256" key="8">
    <source>
        <dbReference type="ARBA" id="ARBA00023303"/>
    </source>
</evidence>
<comment type="subcellular location">
    <subcellularLocation>
        <location evidence="1 11">Cell membrane</location>
        <topology evidence="1 11">Multi-pass membrane protein</topology>
    </subcellularLocation>
</comment>
<feature type="transmembrane region" description="Helical" evidence="11">
    <location>
        <begin position="33"/>
        <end position="55"/>
    </location>
</feature>
<dbReference type="RefSeq" id="WP_346757525.1">
    <property type="nucleotide sequence ID" value="NZ_JAUJEB010000001.1"/>
</dbReference>
<evidence type="ECO:0000313" key="13">
    <source>
        <dbReference type="Proteomes" id="UP001172083"/>
    </source>
</evidence>
<reference evidence="12" key="1">
    <citation type="submission" date="2023-06" db="EMBL/GenBank/DDBJ databases">
        <title>Genomic of Agaribacillus aureum.</title>
        <authorList>
            <person name="Wang G."/>
        </authorList>
    </citation>
    <scope>NUCLEOTIDE SEQUENCE</scope>
    <source>
        <strain evidence="12">BMA12</strain>
    </source>
</reference>
<evidence type="ECO:0000256" key="2">
    <source>
        <dbReference type="ARBA" id="ARBA00022475"/>
    </source>
</evidence>
<evidence type="ECO:0000256" key="9">
    <source>
        <dbReference type="ARBA" id="ARBA00035120"/>
    </source>
</evidence>
<keyword evidence="5 11" id="KW-1133">Transmembrane helix</keyword>
<evidence type="ECO:0000256" key="5">
    <source>
        <dbReference type="ARBA" id="ARBA00022989"/>
    </source>
</evidence>
<keyword evidence="3" id="KW-0997">Cell inner membrane</keyword>
<evidence type="ECO:0000256" key="6">
    <source>
        <dbReference type="ARBA" id="ARBA00023065"/>
    </source>
</evidence>
<dbReference type="InterPro" id="IPR003691">
    <property type="entry name" value="FluC"/>
</dbReference>
<dbReference type="PANTHER" id="PTHR28259:SF1">
    <property type="entry name" value="FLUORIDE EXPORT PROTEIN 1-RELATED"/>
    <property type="match status" value="1"/>
</dbReference>
<evidence type="ECO:0000256" key="1">
    <source>
        <dbReference type="ARBA" id="ARBA00004651"/>
    </source>
</evidence>
<keyword evidence="11" id="KW-0813">Transport</keyword>
<comment type="catalytic activity">
    <reaction evidence="10">
        <text>fluoride(in) = fluoride(out)</text>
        <dbReference type="Rhea" id="RHEA:76159"/>
        <dbReference type="ChEBI" id="CHEBI:17051"/>
    </reaction>
    <physiologicalReaction direction="left-to-right" evidence="10">
        <dbReference type="Rhea" id="RHEA:76160"/>
    </physiologicalReaction>
</comment>
<dbReference type="EMBL" id="JAUJEB010000001">
    <property type="protein sequence ID" value="MDN5212203.1"/>
    <property type="molecule type" value="Genomic_DNA"/>
</dbReference>
<keyword evidence="4 11" id="KW-0812">Transmembrane</keyword>
<organism evidence="12 13">
    <name type="scientific">Agaribacillus aureus</name>
    <dbReference type="NCBI Taxonomy" id="3051825"/>
    <lineage>
        <taxon>Bacteria</taxon>
        <taxon>Pseudomonadati</taxon>
        <taxon>Bacteroidota</taxon>
        <taxon>Cytophagia</taxon>
        <taxon>Cytophagales</taxon>
        <taxon>Splendidivirgaceae</taxon>
        <taxon>Agaribacillus</taxon>
    </lineage>
</organism>
<keyword evidence="6 11" id="KW-0406">Ion transport</keyword>
<dbReference type="PANTHER" id="PTHR28259">
    <property type="entry name" value="FLUORIDE EXPORT PROTEIN 1-RELATED"/>
    <property type="match status" value="1"/>
</dbReference>
<dbReference type="Pfam" id="PF02537">
    <property type="entry name" value="CRCB"/>
    <property type="match status" value="1"/>
</dbReference>
<protein>
    <recommendedName>
        <fullName evidence="11">Fluoride-specific ion channel FluC</fullName>
    </recommendedName>
</protein>
<keyword evidence="11" id="KW-0479">Metal-binding</keyword>
<feature type="binding site" evidence="11">
    <location>
        <position position="78"/>
    </location>
    <ligand>
        <name>Na(+)</name>
        <dbReference type="ChEBI" id="CHEBI:29101"/>
        <note>structural</note>
    </ligand>
</feature>
<feature type="transmembrane region" description="Helical" evidence="11">
    <location>
        <begin position="67"/>
        <end position="85"/>
    </location>
</feature>
<evidence type="ECO:0000256" key="4">
    <source>
        <dbReference type="ARBA" id="ARBA00022692"/>
    </source>
</evidence>
<proteinExistence type="inferred from homology"/>
<evidence type="ECO:0000313" key="12">
    <source>
        <dbReference type="EMBL" id="MDN5212203.1"/>
    </source>
</evidence>
<keyword evidence="2 11" id="KW-1003">Cell membrane</keyword>
<keyword evidence="8 11" id="KW-0407">Ion channel</keyword>
<keyword evidence="11" id="KW-0915">Sodium</keyword>
<evidence type="ECO:0000256" key="3">
    <source>
        <dbReference type="ARBA" id="ARBA00022519"/>
    </source>
</evidence>
<dbReference type="NCBIfam" id="TIGR00494">
    <property type="entry name" value="crcB"/>
    <property type="match status" value="1"/>
</dbReference>
<comment type="activity regulation">
    <text evidence="11">Na(+) is not transported, but it plays an essential structural role and its presence is essential for fluoride channel function.</text>
</comment>
<evidence type="ECO:0000256" key="11">
    <source>
        <dbReference type="HAMAP-Rule" id="MF_00454"/>
    </source>
</evidence>
<comment type="similarity">
    <text evidence="9 11">Belongs to the fluoride channel Fluc/FEX (TC 1.A.43) family.</text>
</comment>
<keyword evidence="13" id="KW-1185">Reference proteome</keyword>
<accession>A0ABT8L3B4</accession>
<dbReference type="HAMAP" id="MF_00454">
    <property type="entry name" value="FluC"/>
    <property type="match status" value="1"/>
</dbReference>
<gene>
    <name evidence="11 12" type="primary">crcB</name>
    <name evidence="11" type="synonym">fluC</name>
    <name evidence="12" type="ORF">QQ020_09080</name>
</gene>